<keyword evidence="1" id="KW-1185">Reference proteome</keyword>
<organism evidence="1 2">
    <name type="scientific">Steinernema glaseri</name>
    <dbReference type="NCBI Taxonomy" id="37863"/>
    <lineage>
        <taxon>Eukaryota</taxon>
        <taxon>Metazoa</taxon>
        <taxon>Ecdysozoa</taxon>
        <taxon>Nematoda</taxon>
        <taxon>Chromadorea</taxon>
        <taxon>Rhabditida</taxon>
        <taxon>Tylenchina</taxon>
        <taxon>Panagrolaimomorpha</taxon>
        <taxon>Strongyloidoidea</taxon>
        <taxon>Steinernematidae</taxon>
        <taxon>Steinernema</taxon>
    </lineage>
</organism>
<protein>
    <submittedName>
        <fullName evidence="2">F-box domain-containing protein</fullName>
    </submittedName>
</protein>
<dbReference type="AlphaFoldDB" id="A0A1I8A0X6"/>
<reference evidence="2" key="1">
    <citation type="submission" date="2016-11" db="UniProtKB">
        <authorList>
            <consortium name="WormBaseParasite"/>
        </authorList>
    </citation>
    <scope>IDENTIFICATION</scope>
</reference>
<sequence length="372" mass="43271">MERIPLDFVERVVNLLSYDNFLNTSDDNYHLYGNPEENKAYADTNSRERHASAFSRLSRPWPQVIASRPRECYVHVDGDVYSIHETVDERLKSYHITDCGSAVDILTWNRSTHVVRELSFAFTAICKCRRTCERPLSADAFRRLRNILRQNPRPVTIIYNYYEPEDETKLGENLDQLLPAIHGVGLLDLWYQFKNCVPRLLERPIGILNMVSFPSSETEFLVDHMVEAMKNGLLRGWQWRSSQEGAKDDREKMVRAVLDVHGDRPPRCLWYNSQYLSRDFAKTVRLARRSWKPLTIPGYHSISDRSSWFRSGHESQMNMYANKLLVVSPLAVKDIFYACLWVYAYEDKAVPMPIRTHLTSSGRSGDRKQGVD</sequence>
<proteinExistence type="predicted"/>
<evidence type="ECO:0000313" key="2">
    <source>
        <dbReference type="WBParaSite" id="L893_g31875.t1"/>
    </source>
</evidence>
<dbReference type="WBParaSite" id="L893_g31875.t1">
    <property type="protein sequence ID" value="L893_g31875.t1"/>
    <property type="gene ID" value="L893_g31875"/>
</dbReference>
<accession>A0A1I8A0X6</accession>
<name>A0A1I8A0X6_9BILA</name>
<evidence type="ECO:0000313" key="1">
    <source>
        <dbReference type="Proteomes" id="UP000095287"/>
    </source>
</evidence>
<dbReference type="Proteomes" id="UP000095287">
    <property type="component" value="Unplaced"/>
</dbReference>